<dbReference type="SUPFAM" id="SSF52047">
    <property type="entry name" value="RNI-like"/>
    <property type="match status" value="1"/>
</dbReference>
<evidence type="ECO:0000313" key="1">
    <source>
        <dbReference type="EMBL" id="KAF2457816.1"/>
    </source>
</evidence>
<evidence type="ECO:0008006" key="3">
    <source>
        <dbReference type="Google" id="ProtNLM"/>
    </source>
</evidence>
<reference evidence="1" key="1">
    <citation type="journal article" date="2020" name="Stud. Mycol.">
        <title>101 Dothideomycetes genomes: a test case for predicting lifestyles and emergence of pathogens.</title>
        <authorList>
            <person name="Haridas S."/>
            <person name="Albert R."/>
            <person name="Binder M."/>
            <person name="Bloem J."/>
            <person name="Labutti K."/>
            <person name="Salamov A."/>
            <person name="Andreopoulos B."/>
            <person name="Baker S."/>
            <person name="Barry K."/>
            <person name="Bills G."/>
            <person name="Bluhm B."/>
            <person name="Cannon C."/>
            <person name="Castanera R."/>
            <person name="Culley D."/>
            <person name="Daum C."/>
            <person name="Ezra D."/>
            <person name="Gonzalez J."/>
            <person name="Henrissat B."/>
            <person name="Kuo A."/>
            <person name="Liang C."/>
            <person name="Lipzen A."/>
            <person name="Lutzoni F."/>
            <person name="Magnuson J."/>
            <person name="Mondo S."/>
            <person name="Nolan M."/>
            <person name="Ohm R."/>
            <person name="Pangilinan J."/>
            <person name="Park H.-J."/>
            <person name="Ramirez L."/>
            <person name="Alfaro M."/>
            <person name="Sun H."/>
            <person name="Tritt A."/>
            <person name="Yoshinaga Y."/>
            <person name="Zwiers L.-H."/>
            <person name="Turgeon B."/>
            <person name="Goodwin S."/>
            <person name="Spatafora J."/>
            <person name="Crous P."/>
            <person name="Grigoriev I."/>
        </authorList>
    </citation>
    <scope>NUCLEOTIDE SEQUENCE</scope>
    <source>
        <strain evidence="1">ATCC 16933</strain>
    </source>
</reference>
<protein>
    <recommendedName>
        <fullName evidence="3">F-box domain-containing protein</fullName>
    </recommendedName>
</protein>
<keyword evidence="2" id="KW-1185">Reference proteome</keyword>
<evidence type="ECO:0000313" key="2">
    <source>
        <dbReference type="Proteomes" id="UP000799766"/>
    </source>
</evidence>
<dbReference type="AlphaFoldDB" id="A0A6A6P1I1"/>
<dbReference type="Gene3D" id="3.80.10.10">
    <property type="entry name" value="Ribonuclease Inhibitor"/>
    <property type="match status" value="1"/>
</dbReference>
<dbReference type="Proteomes" id="UP000799766">
    <property type="component" value="Unassembled WGS sequence"/>
</dbReference>
<name>A0A6A6P1I1_9PEZI</name>
<dbReference type="EMBL" id="MU001679">
    <property type="protein sequence ID" value="KAF2457816.1"/>
    <property type="molecule type" value="Genomic_DNA"/>
</dbReference>
<dbReference type="InterPro" id="IPR032675">
    <property type="entry name" value="LRR_dom_sf"/>
</dbReference>
<accession>A0A6A6P1I1</accession>
<organism evidence="1 2">
    <name type="scientific">Lineolata rhizophorae</name>
    <dbReference type="NCBI Taxonomy" id="578093"/>
    <lineage>
        <taxon>Eukaryota</taxon>
        <taxon>Fungi</taxon>
        <taxon>Dikarya</taxon>
        <taxon>Ascomycota</taxon>
        <taxon>Pezizomycotina</taxon>
        <taxon>Dothideomycetes</taxon>
        <taxon>Dothideomycetes incertae sedis</taxon>
        <taxon>Lineolatales</taxon>
        <taxon>Lineolataceae</taxon>
        <taxon>Lineolata</taxon>
    </lineage>
</organism>
<feature type="non-terminal residue" evidence="1">
    <location>
        <position position="1"/>
    </location>
</feature>
<sequence>PVLPDDILHLICAELSGRRDFDTLFNCSVACKNLAVPALTHLYRFHHDAPLKDMEPLAIAQQELIVQKWSIMWRSIILSSLPGEKTMYPYSRYLRVLDMRDLKYLLEEDKFRSKISRTFFAGDLARFRIVDNTTPKSGRKAFLKLNYSAIIEAVGDVITEHTPMLEQLSGDIPGSALIRWAPRLPRLRSLELGDSRALGEEGVRAVLPAHCPHFDSVSLYFWIESDSDHKLATFLSSLRQQSLRSFTVISEVGMRAETFLALNSHSAALRELKLFFADAAIPHLSLLKACTSIDTLELNASSNIDLERTQNDVFLETIEWLRDCKNLRSLSMSGLLSGAAIVTPLLSDPEIRLQKLKVDAYMMKDHRHFHLGLANQKDLQGLFLVGESEDV</sequence>
<proteinExistence type="predicted"/>
<dbReference type="OrthoDB" id="10028886at2759"/>
<feature type="non-terminal residue" evidence="1">
    <location>
        <position position="391"/>
    </location>
</feature>
<gene>
    <name evidence="1" type="ORF">BDY21DRAFT_275553</name>
</gene>